<dbReference type="PANTHER" id="PTHR33928">
    <property type="entry name" value="POLYGALACTURONASE QRT3"/>
    <property type="match status" value="1"/>
</dbReference>
<keyword evidence="4" id="KW-0378">Hydrolase</keyword>
<comment type="caution">
    <text evidence="4">The sequence shown here is derived from an EMBL/GenBank/DDBJ whole genome shotgun (WGS) entry which is preliminary data.</text>
</comment>
<evidence type="ECO:0000313" key="4">
    <source>
        <dbReference type="EMBL" id="KAK3361510.1"/>
    </source>
</evidence>
<keyword evidence="2" id="KW-0732">Signal</keyword>
<dbReference type="Gene3D" id="2.160.20.10">
    <property type="entry name" value="Single-stranded right-handed beta-helix, Pectin lyase-like"/>
    <property type="match status" value="2"/>
</dbReference>
<evidence type="ECO:0000256" key="2">
    <source>
        <dbReference type="SAM" id="SignalP"/>
    </source>
</evidence>
<dbReference type="FunFam" id="2.160.20.10:FF:000023">
    <property type="entry name" value="Exo-beta-1,3-glucanase Exg0"/>
    <property type="match status" value="1"/>
</dbReference>
<gene>
    <name evidence="4" type="ORF">B0T24DRAFT_109718</name>
</gene>
<feature type="region of interest" description="Disordered" evidence="1">
    <location>
        <begin position="25"/>
        <end position="64"/>
    </location>
</feature>
<dbReference type="AlphaFoldDB" id="A0AAE0MYW5"/>
<dbReference type="InterPro" id="IPR024535">
    <property type="entry name" value="RHGA/B-epi-like_pectate_lyase"/>
</dbReference>
<dbReference type="PANTHER" id="PTHR33928:SF2">
    <property type="entry name" value="PECTATE LYASE SUPERFAMILY PROTEIN DOMAIN-CONTAINING PROTEIN-RELATED"/>
    <property type="match status" value="1"/>
</dbReference>
<dbReference type="InterPro" id="IPR011050">
    <property type="entry name" value="Pectin_lyase_fold/virulence"/>
</dbReference>
<evidence type="ECO:0000259" key="3">
    <source>
        <dbReference type="Pfam" id="PF12708"/>
    </source>
</evidence>
<evidence type="ECO:0000256" key="1">
    <source>
        <dbReference type="SAM" id="MobiDB-lite"/>
    </source>
</evidence>
<protein>
    <submittedName>
        <fullName evidence="4">Glycoside hydrolase family 55 protein</fullName>
    </submittedName>
</protein>
<dbReference type="InterPro" id="IPR039279">
    <property type="entry name" value="QRT3-like"/>
</dbReference>
<sequence length="910" mass="94402">MRVSFPLGAVHGLLALSTLFSGVVGGHHQHHRHGARALRSSTNKACHPPSTKLPLSSTSTTAPASESTLATVSVSSGSASSYADTSAPGSSSALPSSSPLTSVVSFSAASSSAALSSAALSSTASSSVPSSTLVSSAVFSSVASSSATSTLASSTVAASSTTSTTTSAAPSCTDYWLGKISHQGVAPFAPGGYKVFRNVKDYGAVGDGATDDTAAINRAISEGDRCGPGCVGSTKTPGLIYFPPGTYLISSPIVDFYYTQLIGNPSCLPVLKATSSFKDRWLLDGDQYGPNGKLAWGSTNVFWRQVANFVIDLTSAPSDLLVAGIHWPTAQATSLSNIVFRLSEAPNTQHQGVFIEEGSAGYVGDLVFYGGAQALNIGNQQFTMRNLTIYNAQTAIQQIWSWGWTYIGVSINNCSVGFNFSATAVGSIVIVDSHIKDTPVGVVFGQSSAPPLSNNLAFENVGLKNVPVAVRGPSGTVLAGSTGASTIAAWGRGHKYTSTSGPTSFEGAIAPNSRTPSLAAGGDYYTRSKPQYQNVPLSAIVSARDAGAKGDGSTDDTATLNALFTTAAAANKVVFLDAGIYKVSSTIKIPAGSRIFGEAYPVILSSGAFFQNANSPKPVVQIGAASGASGSVEWSNTIVSTQGAQPGAILIEFNLASGSAAPSGLWDVHTRVGGFAGTNLQLANCPKTPNVIVTAANLNQNCVAAFMSMHVTAGATGLYMENCWLWVADHDIEKEANNQQITVYAGRGLLVESVAGPVWLYGTSVEHHQMYEYQLAGTKAVFMGQIQTETAYYQKNPDARLPFAPAAAYRDPVFLAGDSGWGLRVVDSTDVLVYGAGVYSFFDNYNVSCSDIGSGAVCQKRDVSIEHSTVSVYNLNTVGATKMITVDGVDVADYSDNIDDFIASIALFRS</sequence>
<dbReference type="Pfam" id="PF12708">
    <property type="entry name" value="Pect-lyase_RHGA_epim"/>
    <property type="match status" value="2"/>
</dbReference>
<feature type="domain" description="Rhamnogalacturonase A/B/Epimerase-like pectate lyase" evidence="3">
    <location>
        <begin position="196"/>
        <end position="419"/>
    </location>
</feature>
<keyword evidence="5" id="KW-1185">Reference proteome</keyword>
<reference evidence="4" key="2">
    <citation type="submission" date="2023-06" db="EMBL/GenBank/DDBJ databases">
        <authorList>
            <consortium name="Lawrence Berkeley National Laboratory"/>
            <person name="Haridas S."/>
            <person name="Hensen N."/>
            <person name="Bonometti L."/>
            <person name="Westerberg I."/>
            <person name="Brannstrom I.O."/>
            <person name="Guillou S."/>
            <person name="Cros-Aarteil S."/>
            <person name="Calhoun S."/>
            <person name="Kuo A."/>
            <person name="Mondo S."/>
            <person name="Pangilinan J."/>
            <person name="Riley R."/>
            <person name="Labutti K."/>
            <person name="Andreopoulos B."/>
            <person name="Lipzen A."/>
            <person name="Chen C."/>
            <person name="Yanf M."/>
            <person name="Daum C."/>
            <person name="Ng V."/>
            <person name="Clum A."/>
            <person name="Steindorff A."/>
            <person name="Ohm R."/>
            <person name="Martin F."/>
            <person name="Silar P."/>
            <person name="Natvig D."/>
            <person name="Lalanne C."/>
            <person name="Gautier V."/>
            <person name="Ament-Velasquez S.L."/>
            <person name="Kruys A."/>
            <person name="Hutchinson M.I."/>
            <person name="Powell A.J."/>
            <person name="Barry K."/>
            <person name="Miller A.N."/>
            <person name="Grigoriev I.V."/>
            <person name="Debuchy R."/>
            <person name="Gladieux P."/>
            <person name="Thoren M.H."/>
            <person name="Johannesson H."/>
        </authorList>
    </citation>
    <scope>NUCLEOTIDE SEQUENCE</scope>
    <source>
        <strain evidence="4">CBS 958.72</strain>
    </source>
</reference>
<dbReference type="InterPro" id="IPR012334">
    <property type="entry name" value="Pectin_lyas_fold"/>
</dbReference>
<feature type="domain" description="Rhamnogalacturonase A/B/Epimerase-like pectate lyase" evidence="3">
    <location>
        <begin position="541"/>
        <end position="643"/>
    </location>
</feature>
<feature type="signal peptide" evidence="2">
    <location>
        <begin position="1"/>
        <end position="25"/>
    </location>
</feature>
<accession>A0AAE0MYW5</accession>
<organism evidence="4 5">
    <name type="scientific">Lasiosphaeria ovina</name>
    <dbReference type="NCBI Taxonomy" id="92902"/>
    <lineage>
        <taxon>Eukaryota</taxon>
        <taxon>Fungi</taxon>
        <taxon>Dikarya</taxon>
        <taxon>Ascomycota</taxon>
        <taxon>Pezizomycotina</taxon>
        <taxon>Sordariomycetes</taxon>
        <taxon>Sordariomycetidae</taxon>
        <taxon>Sordariales</taxon>
        <taxon>Lasiosphaeriaceae</taxon>
        <taxon>Lasiosphaeria</taxon>
    </lineage>
</organism>
<name>A0AAE0MYW5_9PEZI</name>
<dbReference type="GO" id="GO:0004650">
    <property type="term" value="F:polygalacturonase activity"/>
    <property type="evidence" value="ECO:0007669"/>
    <property type="project" value="InterPro"/>
</dbReference>
<feature type="compositionally biased region" description="Basic residues" evidence="1">
    <location>
        <begin position="27"/>
        <end position="36"/>
    </location>
</feature>
<feature type="chain" id="PRO_5042168681" evidence="2">
    <location>
        <begin position="26"/>
        <end position="910"/>
    </location>
</feature>
<reference evidence="4" key="1">
    <citation type="journal article" date="2023" name="Mol. Phylogenet. Evol.">
        <title>Genome-scale phylogeny and comparative genomics of the fungal order Sordariales.</title>
        <authorList>
            <person name="Hensen N."/>
            <person name="Bonometti L."/>
            <person name="Westerberg I."/>
            <person name="Brannstrom I.O."/>
            <person name="Guillou S."/>
            <person name="Cros-Aarteil S."/>
            <person name="Calhoun S."/>
            <person name="Haridas S."/>
            <person name="Kuo A."/>
            <person name="Mondo S."/>
            <person name="Pangilinan J."/>
            <person name="Riley R."/>
            <person name="LaButti K."/>
            <person name="Andreopoulos B."/>
            <person name="Lipzen A."/>
            <person name="Chen C."/>
            <person name="Yan M."/>
            <person name="Daum C."/>
            <person name="Ng V."/>
            <person name="Clum A."/>
            <person name="Steindorff A."/>
            <person name="Ohm R.A."/>
            <person name="Martin F."/>
            <person name="Silar P."/>
            <person name="Natvig D.O."/>
            <person name="Lalanne C."/>
            <person name="Gautier V."/>
            <person name="Ament-Velasquez S.L."/>
            <person name="Kruys A."/>
            <person name="Hutchinson M.I."/>
            <person name="Powell A.J."/>
            <person name="Barry K."/>
            <person name="Miller A.N."/>
            <person name="Grigoriev I.V."/>
            <person name="Debuchy R."/>
            <person name="Gladieux P."/>
            <person name="Hiltunen Thoren M."/>
            <person name="Johannesson H."/>
        </authorList>
    </citation>
    <scope>NUCLEOTIDE SEQUENCE</scope>
    <source>
        <strain evidence="4">CBS 958.72</strain>
    </source>
</reference>
<dbReference type="SUPFAM" id="SSF51126">
    <property type="entry name" value="Pectin lyase-like"/>
    <property type="match status" value="2"/>
</dbReference>
<feature type="compositionally biased region" description="Low complexity" evidence="1">
    <location>
        <begin position="48"/>
        <end position="64"/>
    </location>
</feature>
<proteinExistence type="predicted"/>
<dbReference type="CDD" id="cd23668">
    <property type="entry name" value="GH55_beta13glucanase-like"/>
    <property type="match status" value="1"/>
</dbReference>
<dbReference type="EMBL" id="JAULSN010000011">
    <property type="protein sequence ID" value="KAK3361510.1"/>
    <property type="molecule type" value="Genomic_DNA"/>
</dbReference>
<evidence type="ECO:0000313" key="5">
    <source>
        <dbReference type="Proteomes" id="UP001287356"/>
    </source>
</evidence>
<dbReference type="Proteomes" id="UP001287356">
    <property type="component" value="Unassembled WGS sequence"/>
</dbReference>